<dbReference type="GO" id="GO:0045259">
    <property type="term" value="C:proton-transporting ATP synthase complex"/>
    <property type="evidence" value="ECO:0007669"/>
    <property type="project" value="UniProtKB-KW"/>
</dbReference>
<dbReference type="CDD" id="cd12152">
    <property type="entry name" value="F1-ATPase_delta"/>
    <property type="match status" value="1"/>
</dbReference>
<dbReference type="Gene3D" id="2.60.15.10">
    <property type="entry name" value="F0F1 ATP synthase delta/epsilon subunit, N-terminal"/>
    <property type="match status" value="1"/>
</dbReference>
<comment type="similarity">
    <text evidence="3 9 10">Belongs to the ATPase epsilon chain family.</text>
</comment>
<keyword evidence="4 9" id="KW-0813">Transport</keyword>
<accession>A0AAU7C7C0</accession>
<comment type="function">
    <text evidence="1 9">Produces ATP from ADP in the presence of a proton gradient across the membrane.</text>
</comment>
<evidence type="ECO:0000256" key="7">
    <source>
        <dbReference type="ARBA" id="ARBA00023196"/>
    </source>
</evidence>
<dbReference type="InterPro" id="IPR036771">
    <property type="entry name" value="ATPsynth_dsu/esu_N"/>
</dbReference>
<dbReference type="EMBL" id="CP155447">
    <property type="protein sequence ID" value="XBH01061.1"/>
    <property type="molecule type" value="Genomic_DNA"/>
</dbReference>
<dbReference type="InterPro" id="IPR020546">
    <property type="entry name" value="ATP_synth_F1_dsu/esu_N"/>
</dbReference>
<proteinExistence type="inferred from homology"/>
<evidence type="ECO:0000256" key="9">
    <source>
        <dbReference type="HAMAP-Rule" id="MF_00530"/>
    </source>
</evidence>
<dbReference type="GO" id="GO:0005886">
    <property type="term" value="C:plasma membrane"/>
    <property type="evidence" value="ECO:0007669"/>
    <property type="project" value="UniProtKB-SubCell"/>
</dbReference>
<comment type="subunit">
    <text evidence="9 10">F-type ATPases have 2 components, CF(1) - the catalytic core - and CF(0) - the membrane proton channel. CF(1) has five subunits: alpha(3), beta(3), gamma(1), delta(1), epsilon(1). CF(0) has three main subunits: a, b and c.</text>
</comment>
<evidence type="ECO:0000256" key="2">
    <source>
        <dbReference type="ARBA" id="ARBA00004184"/>
    </source>
</evidence>
<dbReference type="SUPFAM" id="SSF51344">
    <property type="entry name" value="Epsilon subunit of F1F0-ATP synthase N-terminal domain"/>
    <property type="match status" value="1"/>
</dbReference>
<dbReference type="GO" id="GO:0046933">
    <property type="term" value="F:proton-transporting ATP synthase activity, rotational mechanism"/>
    <property type="evidence" value="ECO:0007669"/>
    <property type="project" value="UniProtKB-UniRule"/>
</dbReference>
<dbReference type="Pfam" id="PF02823">
    <property type="entry name" value="ATP-synt_DE_N"/>
    <property type="match status" value="1"/>
</dbReference>
<protein>
    <recommendedName>
        <fullName evidence="9">ATP synthase epsilon chain</fullName>
    </recommendedName>
    <alternativeName>
        <fullName evidence="9">ATP synthase F1 sector epsilon subunit</fullName>
    </alternativeName>
    <alternativeName>
        <fullName evidence="9">F-ATPase epsilon subunit</fullName>
    </alternativeName>
</protein>
<keyword evidence="8 9" id="KW-0066">ATP synthesis</keyword>
<dbReference type="GO" id="GO:0012505">
    <property type="term" value="C:endomembrane system"/>
    <property type="evidence" value="ECO:0007669"/>
    <property type="project" value="UniProtKB-SubCell"/>
</dbReference>
<evidence type="ECO:0000256" key="1">
    <source>
        <dbReference type="ARBA" id="ARBA00003543"/>
    </source>
</evidence>
<keyword evidence="9" id="KW-0375">Hydrogen ion transport</keyword>
<dbReference type="PANTHER" id="PTHR13822:SF10">
    <property type="entry name" value="ATP SYNTHASE EPSILON CHAIN, CHLOROPLASTIC"/>
    <property type="match status" value="1"/>
</dbReference>
<organism evidence="12">
    <name type="scientific">Singulisphaera sp. Ch08</name>
    <dbReference type="NCBI Taxonomy" id="3120278"/>
    <lineage>
        <taxon>Bacteria</taxon>
        <taxon>Pseudomonadati</taxon>
        <taxon>Planctomycetota</taxon>
        <taxon>Planctomycetia</taxon>
        <taxon>Isosphaerales</taxon>
        <taxon>Isosphaeraceae</taxon>
        <taxon>Singulisphaera</taxon>
    </lineage>
</organism>
<dbReference type="PANTHER" id="PTHR13822">
    <property type="entry name" value="ATP SYNTHASE DELTA/EPSILON CHAIN"/>
    <property type="match status" value="1"/>
</dbReference>
<evidence type="ECO:0000256" key="3">
    <source>
        <dbReference type="ARBA" id="ARBA00005712"/>
    </source>
</evidence>
<evidence type="ECO:0000256" key="8">
    <source>
        <dbReference type="ARBA" id="ARBA00023310"/>
    </source>
</evidence>
<sequence length="149" mass="16252">MATHETMEPVSKTGKKQGDRLQCVVVTPERTLFDQLVDFVVLPLYDGELGILPGRSPLIGRLGYGELRTKSDGSTQHYFIDGGFAEVRDDVVTVLTNRAIPAAKLDTAAAARELEQAQAQRAATDFEQAEKEKAISRARAQLHIGTTKA</sequence>
<evidence type="ECO:0000259" key="11">
    <source>
        <dbReference type="Pfam" id="PF02823"/>
    </source>
</evidence>
<dbReference type="HAMAP" id="MF_00530">
    <property type="entry name" value="ATP_synth_epsil_bac"/>
    <property type="match status" value="1"/>
</dbReference>
<dbReference type="RefSeq" id="WP_406693747.1">
    <property type="nucleotide sequence ID" value="NZ_CP155447.1"/>
</dbReference>
<evidence type="ECO:0000256" key="5">
    <source>
        <dbReference type="ARBA" id="ARBA00023065"/>
    </source>
</evidence>
<comment type="subcellular location">
    <subcellularLocation>
        <location evidence="9">Cell membrane</location>
        <topology evidence="9">Peripheral membrane protein</topology>
    </subcellularLocation>
    <subcellularLocation>
        <location evidence="2">Endomembrane system</location>
        <topology evidence="2">Peripheral membrane protein</topology>
    </subcellularLocation>
</comment>
<evidence type="ECO:0000256" key="4">
    <source>
        <dbReference type="ARBA" id="ARBA00022448"/>
    </source>
</evidence>
<name>A0AAU7C7C0_9BACT</name>
<dbReference type="NCBIfam" id="TIGR01216">
    <property type="entry name" value="ATP_synt_epsi"/>
    <property type="match status" value="1"/>
</dbReference>
<gene>
    <name evidence="9 12" type="primary">atpC</name>
    <name evidence="12" type="ORF">V5E97_22185</name>
</gene>
<reference evidence="12" key="1">
    <citation type="submission" date="2024-05" db="EMBL/GenBank/DDBJ databases">
        <title>Planctomycetes of the genus Singulisphaera possess chitinolytic capabilities.</title>
        <authorList>
            <person name="Ivanova A."/>
        </authorList>
    </citation>
    <scope>NUCLEOTIDE SEQUENCE</scope>
    <source>
        <strain evidence="12">Ch08T</strain>
    </source>
</reference>
<dbReference type="GO" id="GO:0005524">
    <property type="term" value="F:ATP binding"/>
    <property type="evidence" value="ECO:0007669"/>
    <property type="project" value="UniProtKB-UniRule"/>
</dbReference>
<feature type="domain" description="ATP synthase F1 complex delta/epsilon subunit N-terminal" evidence="11">
    <location>
        <begin position="21"/>
        <end position="99"/>
    </location>
</feature>
<evidence type="ECO:0000256" key="10">
    <source>
        <dbReference type="RuleBase" id="RU003656"/>
    </source>
</evidence>
<keyword evidence="9" id="KW-1003">Cell membrane</keyword>
<evidence type="ECO:0000256" key="6">
    <source>
        <dbReference type="ARBA" id="ARBA00023136"/>
    </source>
</evidence>
<keyword evidence="6 9" id="KW-0472">Membrane</keyword>
<keyword evidence="5 9" id="KW-0406">Ion transport</keyword>
<keyword evidence="7 9" id="KW-0139">CF(1)</keyword>
<dbReference type="AlphaFoldDB" id="A0AAU7C7C0"/>
<evidence type="ECO:0000313" key="12">
    <source>
        <dbReference type="EMBL" id="XBH01061.1"/>
    </source>
</evidence>
<dbReference type="InterPro" id="IPR001469">
    <property type="entry name" value="ATP_synth_F1_dsu/esu"/>
</dbReference>